<dbReference type="Proteomes" id="UP001434883">
    <property type="component" value="Unassembled WGS sequence"/>
</dbReference>
<accession>A0ABV0QVY3</accession>
<keyword evidence="2" id="KW-1185">Reference proteome</keyword>
<protein>
    <submittedName>
        <fullName evidence="1">Uncharacterized protein</fullName>
    </submittedName>
</protein>
<organism evidence="1 2">
    <name type="scientific">Xenoophorus captivus</name>
    <dbReference type="NCBI Taxonomy" id="1517983"/>
    <lineage>
        <taxon>Eukaryota</taxon>
        <taxon>Metazoa</taxon>
        <taxon>Chordata</taxon>
        <taxon>Craniata</taxon>
        <taxon>Vertebrata</taxon>
        <taxon>Euteleostomi</taxon>
        <taxon>Actinopterygii</taxon>
        <taxon>Neopterygii</taxon>
        <taxon>Teleostei</taxon>
        <taxon>Neoteleostei</taxon>
        <taxon>Acanthomorphata</taxon>
        <taxon>Ovalentaria</taxon>
        <taxon>Atherinomorphae</taxon>
        <taxon>Cyprinodontiformes</taxon>
        <taxon>Goodeidae</taxon>
        <taxon>Xenoophorus</taxon>
    </lineage>
</organism>
<gene>
    <name evidence="1" type="ORF">XENOCAPTIV_019084</name>
</gene>
<evidence type="ECO:0000313" key="1">
    <source>
        <dbReference type="EMBL" id="MEQ2199989.1"/>
    </source>
</evidence>
<evidence type="ECO:0000313" key="2">
    <source>
        <dbReference type="Proteomes" id="UP001434883"/>
    </source>
</evidence>
<feature type="non-terminal residue" evidence="1">
    <location>
        <position position="1"/>
    </location>
</feature>
<reference evidence="1 2" key="1">
    <citation type="submission" date="2021-06" db="EMBL/GenBank/DDBJ databases">
        <authorList>
            <person name="Palmer J.M."/>
        </authorList>
    </citation>
    <scope>NUCLEOTIDE SEQUENCE [LARGE SCALE GENOMIC DNA]</scope>
    <source>
        <strain evidence="1 2">XC_2019</strain>
        <tissue evidence="1">Muscle</tissue>
    </source>
</reference>
<name>A0ABV0QVY3_9TELE</name>
<proteinExistence type="predicted"/>
<sequence>DGRVSLASWQRERSEGKRRRDEQRCVSAWMSRVWCAVPPPVRLDCRDVACQPGNLCHEALYGYRLGFQTEPPLELMLSERSLNLSPEVNTDPTHRLPCT</sequence>
<dbReference type="EMBL" id="JAHRIN010025610">
    <property type="protein sequence ID" value="MEQ2199989.1"/>
    <property type="molecule type" value="Genomic_DNA"/>
</dbReference>
<comment type="caution">
    <text evidence="1">The sequence shown here is derived from an EMBL/GenBank/DDBJ whole genome shotgun (WGS) entry which is preliminary data.</text>
</comment>